<accession>A0ABV4HUT2</accession>
<evidence type="ECO:0000313" key="3">
    <source>
        <dbReference type="Proteomes" id="UP001566331"/>
    </source>
</evidence>
<name>A0ABV4HUT2_9GAMM</name>
<keyword evidence="1" id="KW-0472">Membrane</keyword>
<sequence length="118" mass="12771">MRQDNPAIVLPRLLLAGVFVVMGGWRLWGAWQGASTSGATLTFSTAELLLGLLIAFGWKLRWTALAAALLMAVDAVLAHPFWSVSGVDRDAQLLHFMKNVGIVGGFLLLSLTATTHRR</sequence>
<evidence type="ECO:0008006" key="4">
    <source>
        <dbReference type="Google" id="ProtNLM"/>
    </source>
</evidence>
<reference evidence="2 3" key="1">
    <citation type="submission" date="2024-07" db="EMBL/GenBank/DDBJ databases">
        <title>Luteimonas salilacus sp. nov., isolated from the shore soil of Salt Lake in Tibet of China.</title>
        <authorList>
            <person name="Zhang X."/>
            <person name="Li A."/>
        </authorList>
    </citation>
    <scope>NUCLEOTIDE SEQUENCE [LARGE SCALE GENOMIC DNA]</scope>
    <source>
        <strain evidence="2 3">B3-2-R+30</strain>
    </source>
</reference>
<keyword evidence="3" id="KW-1185">Reference proteome</keyword>
<gene>
    <name evidence="2" type="ORF">AB6713_18150</name>
</gene>
<dbReference type="RefSeq" id="WP_370565001.1">
    <property type="nucleotide sequence ID" value="NZ_JBFWIB010000012.1"/>
</dbReference>
<organism evidence="2 3">
    <name type="scientific">Luteimonas salinilitoris</name>
    <dbReference type="NCBI Taxonomy" id="3237697"/>
    <lineage>
        <taxon>Bacteria</taxon>
        <taxon>Pseudomonadati</taxon>
        <taxon>Pseudomonadota</taxon>
        <taxon>Gammaproteobacteria</taxon>
        <taxon>Lysobacterales</taxon>
        <taxon>Lysobacteraceae</taxon>
        <taxon>Luteimonas</taxon>
    </lineage>
</organism>
<evidence type="ECO:0000256" key="1">
    <source>
        <dbReference type="SAM" id="Phobius"/>
    </source>
</evidence>
<feature type="transmembrane region" description="Helical" evidence="1">
    <location>
        <begin position="62"/>
        <end position="82"/>
    </location>
</feature>
<dbReference type="EMBL" id="JBFWIC010000038">
    <property type="protein sequence ID" value="MEZ0476518.1"/>
    <property type="molecule type" value="Genomic_DNA"/>
</dbReference>
<feature type="transmembrane region" description="Helical" evidence="1">
    <location>
        <begin position="7"/>
        <end position="28"/>
    </location>
</feature>
<keyword evidence="1" id="KW-0812">Transmembrane</keyword>
<dbReference type="Proteomes" id="UP001566331">
    <property type="component" value="Unassembled WGS sequence"/>
</dbReference>
<proteinExistence type="predicted"/>
<feature type="transmembrane region" description="Helical" evidence="1">
    <location>
        <begin position="94"/>
        <end position="113"/>
    </location>
</feature>
<feature type="transmembrane region" description="Helical" evidence="1">
    <location>
        <begin position="34"/>
        <end position="55"/>
    </location>
</feature>
<comment type="caution">
    <text evidence="2">The sequence shown here is derived from an EMBL/GenBank/DDBJ whole genome shotgun (WGS) entry which is preliminary data.</text>
</comment>
<evidence type="ECO:0000313" key="2">
    <source>
        <dbReference type="EMBL" id="MEZ0476518.1"/>
    </source>
</evidence>
<protein>
    <recommendedName>
        <fullName evidence="4">DoxX family protein</fullName>
    </recommendedName>
</protein>
<keyword evidence="1" id="KW-1133">Transmembrane helix</keyword>